<organism evidence="2 3">
    <name type="scientific">Paralvinella palmiformis</name>
    <dbReference type="NCBI Taxonomy" id="53620"/>
    <lineage>
        <taxon>Eukaryota</taxon>
        <taxon>Metazoa</taxon>
        <taxon>Spiralia</taxon>
        <taxon>Lophotrochozoa</taxon>
        <taxon>Annelida</taxon>
        <taxon>Polychaeta</taxon>
        <taxon>Sedentaria</taxon>
        <taxon>Canalipalpata</taxon>
        <taxon>Terebellida</taxon>
        <taxon>Terebelliformia</taxon>
        <taxon>Alvinellidae</taxon>
        <taxon>Paralvinella</taxon>
    </lineage>
</organism>
<comment type="caution">
    <text evidence="2">The sequence shown here is derived from an EMBL/GenBank/DDBJ whole genome shotgun (WGS) entry which is preliminary data.</text>
</comment>
<protein>
    <submittedName>
        <fullName evidence="2">Uncharacterized protein</fullName>
    </submittedName>
</protein>
<accession>A0AAD9NA66</accession>
<dbReference type="EMBL" id="JAODUP010000147">
    <property type="protein sequence ID" value="KAK2159744.1"/>
    <property type="molecule type" value="Genomic_DNA"/>
</dbReference>
<feature type="region of interest" description="Disordered" evidence="1">
    <location>
        <begin position="136"/>
        <end position="163"/>
    </location>
</feature>
<proteinExistence type="predicted"/>
<feature type="compositionally biased region" description="Polar residues" evidence="1">
    <location>
        <begin position="138"/>
        <end position="153"/>
    </location>
</feature>
<name>A0AAD9NA66_9ANNE</name>
<evidence type="ECO:0000256" key="1">
    <source>
        <dbReference type="SAM" id="MobiDB-lite"/>
    </source>
</evidence>
<dbReference type="AlphaFoldDB" id="A0AAD9NA66"/>
<dbReference type="Proteomes" id="UP001208570">
    <property type="component" value="Unassembled WGS sequence"/>
</dbReference>
<reference evidence="2" key="1">
    <citation type="journal article" date="2023" name="Mol. Biol. Evol.">
        <title>Third-Generation Sequencing Reveals the Adaptive Role of the Epigenome in Three Deep-Sea Polychaetes.</title>
        <authorList>
            <person name="Perez M."/>
            <person name="Aroh O."/>
            <person name="Sun Y."/>
            <person name="Lan Y."/>
            <person name="Juniper S.K."/>
            <person name="Young C.R."/>
            <person name="Angers B."/>
            <person name="Qian P.Y."/>
        </authorList>
    </citation>
    <scope>NUCLEOTIDE SEQUENCE</scope>
    <source>
        <strain evidence="2">P08H-3</strain>
    </source>
</reference>
<evidence type="ECO:0000313" key="2">
    <source>
        <dbReference type="EMBL" id="KAK2159744.1"/>
    </source>
</evidence>
<keyword evidence="3" id="KW-1185">Reference proteome</keyword>
<gene>
    <name evidence="2" type="ORF">LSH36_147g05047</name>
</gene>
<evidence type="ECO:0000313" key="3">
    <source>
        <dbReference type="Proteomes" id="UP001208570"/>
    </source>
</evidence>
<sequence>MVGSVIDDGTCAEEGTFGRMLVYSQSGANSWIWRNHAQEQILRYLHVINNEASSFNKNLKRDDNLKRVKGRMLAVIWRDTRIVNVLCDVSGYLGDGAVRRRDRKEMNPGKSDNQLVFFVELMDGLVAGRSFTRKHQDSSTTYADPQKASSASGRENIVGLAVD</sequence>